<protein>
    <submittedName>
        <fullName evidence="3">Histidine kinase</fullName>
    </submittedName>
</protein>
<comment type="caution">
    <text evidence="3">The sequence shown here is derived from an EMBL/GenBank/DDBJ whole genome shotgun (WGS) entry which is preliminary data.</text>
</comment>
<dbReference type="PANTHER" id="PTHR34220">
    <property type="entry name" value="SENSOR HISTIDINE KINASE YPDA"/>
    <property type="match status" value="1"/>
</dbReference>
<feature type="transmembrane region" description="Helical" evidence="1">
    <location>
        <begin position="116"/>
        <end position="142"/>
    </location>
</feature>
<name>A0ABT8F347_9BACT</name>
<keyword evidence="3" id="KW-0418">Kinase</keyword>
<gene>
    <name evidence="3" type="ORF">QWY31_04075</name>
</gene>
<organism evidence="3 4">
    <name type="scientific">Shiella aurantiaca</name>
    <dbReference type="NCBI Taxonomy" id="3058365"/>
    <lineage>
        <taxon>Bacteria</taxon>
        <taxon>Pseudomonadati</taxon>
        <taxon>Bacteroidota</taxon>
        <taxon>Cytophagia</taxon>
        <taxon>Cytophagales</taxon>
        <taxon>Shiellaceae</taxon>
        <taxon>Shiella</taxon>
    </lineage>
</organism>
<feature type="transmembrane region" description="Helical" evidence="1">
    <location>
        <begin position="41"/>
        <end position="61"/>
    </location>
</feature>
<sequence length="344" mass="40307">MTKNLRSFFTARKAKEYFVIFLLATLGYFIRRVIWEHYTEAQHLIVYAASIFNIVFIWEGFRGVNRLLNHYLPYENQLIRRIVVQLVLGLVLLLFLRYIIFTVVDWVGVNQEMNGLFRASTVIIFVLLSIGVNLVFFASYFLEQWKESIKQSERLEREKTQVQFDNLKNQLNPHFLFNALTSLNSLIFDNQQLASDFLQNLSKVYRYVLQHKDKGQVSVQTELDFIVHFIFLLETRYAEGIRFKMDVGEEARDKGIVPVTLQILVENAVKHNQVDVAKPLEIEVKSIGDYLVVSNTLRPRKLVEGSNRQGLENLKNLYRFLTERPVLIEHSDTHFMVKIPLLEA</sequence>
<dbReference type="InterPro" id="IPR010559">
    <property type="entry name" value="Sig_transdc_His_kin_internal"/>
</dbReference>
<dbReference type="Pfam" id="PF06580">
    <property type="entry name" value="His_kinase"/>
    <property type="match status" value="1"/>
</dbReference>
<dbReference type="InterPro" id="IPR050640">
    <property type="entry name" value="Bact_2-comp_sensor_kinase"/>
</dbReference>
<keyword evidence="4" id="KW-1185">Reference proteome</keyword>
<keyword evidence="1" id="KW-0472">Membrane</keyword>
<dbReference type="RefSeq" id="WP_320003190.1">
    <property type="nucleotide sequence ID" value="NZ_JAUHJS010000002.1"/>
</dbReference>
<dbReference type="EMBL" id="JAUHJS010000002">
    <property type="protein sequence ID" value="MDN4164664.1"/>
    <property type="molecule type" value="Genomic_DNA"/>
</dbReference>
<dbReference type="PANTHER" id="PTHR34220:SF7">
    <property type="entry name" value="SENSOR HISTIDINE KINASE YPDA"/>
    <property type="match status" value="1"/>
</dbReference>
<evidence type="ECO:0000313" key="3">
    <source>
        <dbReference type="EMBL" id="MDN4164664.1"/>
    </source>
</evidence>
<reference evidence="3" key="1">
    <citation type="submission" date="2023-06" db="EMBL/GenBank/DDBJ databases">
        <title>Cytophagales bacterium Strain LB-30, isolated from soil.</title>
        <authorList>
            <person name="Liu B."/>
        </authorList>
    </citation>
    <scope>NUCLEOTIDE SEQUENCE</scope>
    <source>
        <strain evidence="3">LB-30</strain>
    </source>
</reference>
<keyword evidence="1" id="KW-0812">Transmembrane</keyword>
<keyword evidence="1" id="KW-1133">Transmembrane helix</keyword>
<evidence type="ECO:0000259" key="2">
    <source>
        <dbReference type="Pfam" id="PF06580"/>
    </source>
</evidence>
<evidence type="ECO:0000313" key="4">
    <source>
        <dbReference type="Proteomes" id="UP001168552"/>
    </source>
</evidence>
<accession>A0ABT8F347</accession>
<feature type="transmembrane region" description="Helical" evidence="1">
    <location>
        <begin position="82"/>
        <end position="104"/>
    </location>
</feature>
<dbReference type="Proteomes" id="UP001168552">
    <property type="component" value="Unassembled WGS sequence"/>
</dbReference>
<feature type="domain" description="Signal transduction histidine kinase internal region" evidence="2">
    <location>
        <begin position="163"/>
        <end position="239"/>
    </location>
</feature>
<keyword evidence="3" id="KW-0808">Transferase</keyword>
<dbReference type="GO" id="GO:0016301">
    <property type="term" value="F:kinase activity"/>
    <property type="evidence" value="ECO:0007669"/>
    <property type="project" value="UniProtKB-KW"/>
</dbReference>
<proteinExistence type="predicted"/>
<evidence type="ECO:0000256" key="1">
    <source>
        <dbReference type="SAM" id="Phobius"/>
    </source>
</evidence>
<feature type="transmembrane region" description="Helical" evidence="1">
    <location>
        <begin position="16"/>
        <end position="35"/>
    </location>
</feature>